<name>A0A1Y0HPX2_CELCE</name>
<proteinExistence type="predicted"/>
<evidence type="ECO:0000259" key="1">
    <source>
        <dbReference type="PROSITE" id="PS50943"/>
    </source>
</evidence>
<dbReference type="Proteomes" id="UP000196228">
    <property type="component" value="Chromosome"/>
</dbReference>
<sequence>MSTPRPALAVAGNIPQFVLSDRLRKARESAEMTQTELADVIGISRRSVSYYESGESAPKRPQLIAWAMATGVSLSWLETGQPLIMSPSPTPDDQAVRVTGRSLVQVQPRERMAPVRYIRTGASSSPERAA</sequence>
<dbReference type="CDD" id="cd00093">
    <property type="entry name" value="HTH_XRE"/>
    <property type="match status" value="1"/>
</dbReference>
<evidence type="ECO:0000313" key="3">
    <source>
        <dbReference type="Proteomes" id="UP000196228"/>
    </source>
</evidence>
<evidence type="ECO:0000313" key="2">
    <source>
        <dbReference type="EMBL" id="ARU50141.1"/>
    </source>
</evidence>
<protein>
    <recommendedName>
        <fullName evidence="1">HTH cro/C1-type domain-containing protein</fullName>
    </recommendedName>
</protein>
<dbReference type="SUPFAM" id="SSF47413">
    <property type="entry name" value="lambda repressor-like DNA-binding domains"/>
    <property type="match status" value="1"/>
</dbReference>
<dbReference type="EMBL" id="CP021383">
    <property type="protein sequence ID" value="ARU50141.1"/>
    <property type="molecule type" value="Genomic_DNA"/>
</dbReference>
<dbReference type="GO" id="GO:0003677">
    <property type="term" value="F:DNA binding"/>
    <property type="evidence" value="ECO:0007669"/>
    <property type="project" value="InterPro"/>
</dbReference>
<dbReference type="SMART" id="SM00530">
    <property type="entry name" value="HTH_XRE"/>
    <property type="match status" value="1"/>
</dbReference>
<dbReference type="RefSeq" id="WP_087469232.1">
    <property type="nucleotide sequence ID" value="NZ_CP021383.1"/>
</dbReference>
<dbReference type="Pfam" id="PF01381">
    <property type="entry name" value="HTH_3"/>
    <property type="match status" value="1"/>
</dbReference>
<reference evidence="2 3" key="1">
    <citation type="submission" date="2017-05" db="EMBL/GenBank/DDBJ databases">
        <authorList>
            <person name="Song R."/>
            <person name="Chenine A.L."/>
            <person name="Ruprecht R.M."/>
        </authorList>
    </citation>
    <scope>NUCLEOTIDE SEQUENCE [LARGE SCALE GENOMIC DNA]</scope>
    <source>
        <strain evidence="2 3">PSBB019</strain>
    </source>
</reference>
<accession>A0A1Y0HPX2</accession>
<dbReference type="Gene3D" id="1.10.260.40">
    <property type="entry name" value="lambda repressor-like DNA-binding domains"/>
    <property type="match status" value="1"/>
</dbReference>
<gene>
    <name evidence="2" type="ORF">CBR64_00035</name>
</gene>
<dbReference type="InterPro" id="IPR010982">
    <property type="entry name" value="Lambda_DNA-bd_dom_sf"/>
</dbReference>
<dbReference type="AlphaFoldDB" id="A0A1Y0HPX2"/>
<dbReference type="InterPro" id="IPR001387">
    <property type="entry name" value="Cro/C1-type_HTH"/>
</dbReference>
<organism evidence="2 3">
    <name type="scientific">Cellulosimicrobium cellulans</name>
    <name type="common">Arthrobacter luteus</name>
    <dbReference type="NCBI Taxonomy" id="1710"/>
    <lineage>
        <taxon>Bacteria</taxon>
        <taxon>Bacillati</taxon>
        <taxon>Actinomycetota</taxon>
        <taxon>Actinomycetes</taxon>
        <taxon>Micrococcales</taxon>
        <taxon>Promicromonosporaceae</taxon>
        <taxon>Cellulosimicrobium</taxon>
    </lineage>
</organism>
<dbReference type="KEGG" id="cceu:CBR64_00035"/>
<dbReference type="OrthoDB" id="5122463at2"/>
<dbReference type="PROSITE" id="PS50943">
    <property type="entry name" value="HTH_CROC1"/>
    <property type="match status" value="1"/>
</dbReference>
<feature type="domain" description="HTH cro/C1-type" evidence="1">
    <location>
        <begin position="23"/>
        <end position="77"/>
    </location>
</feature>